<name>S8CP17_9LAMI</name>
<comment type="caution">
    <text evidence="1">The sequence shown here is derived from an EMBL/GenBank/DDBJ whole genome shotgun (WGS) entry which is preliminary data.</text>
</comment>
<evidence type="ECO:0000313" key="2">
    <source>
        <dbReference type="Proteomes" id="UP000015453"/>
    </source>
</evidence>
<dbReference type="EMBL" id="AUSU01002395">
    <property type="protein sequence ID" value="EPS68869.1"/>
    <property type="molecule type" value="Genomic_DNA"/>
</dbReference>
<dbReference type="AlphaFoldDB" id="S8CP17"/>
<protein>
    <submittedName>
        <fullName evidence="1">Uncharacterized protein</fullName>
    </submittedName>
</protein>
<gene>
    <name evidence="1" type="ORF">M569_05899</name>
</gene>
<sequence length="70" mass="7841">MVEGLICTLHNKSLKTLNVVDEGSEEKQITDEGSKDSSPVHGSCEHGLLPTWYYCLLPSCIVRIPSCYWE</sequence>
<dbReference type="Proteomes" id="UP000015453">
    <property type="component" value="Unassembled WGS sequence"/>
</dbReference>
<accession>S8CP17</accession>
<keyword evidence="2" id="KW-1185">Reference proteome</keyword>
<reference evidence="1 2" key="1">
    <citation type="journal article" date="2013" name="BMC Genomics">
        <title>The miniature genome of a carnivorous plant Genlisea aurea contains a low number of genes and short non-coding sequences.</title>
        <authorList>
            <person name="Leushkin E.V."/>
            <person name="Sutormin R.A."/>
            <person name="Nabieva E.R."/>
            <person name="Penin A.A."/>
            <person name="Kondrashov A.S."/>
            <person name="Logacheva M.D."/>
        </authorList>
    </citation>
    <scope>NUCLEOTIDE SEQUENCE [LARGE SCALE GENOMIC DNA]</scope>
</reference>
<proteinExistence type="predicted"/>
<organism evidence="1 2">
    <name type="scientific">Genlisea aurea</name>
    <dbReference type="NCBI Taxonomy" id="192259"/>
    <lineage>
        <taxon>Eukaryota</taxon>
        <taxon>Viridiplantae</taxon>
        <taxon>Streptophyta</taxon>
        <taxon>Embryophyta</taxon>
        <taxon>Tracheophyta</taxon>
        <taxon>Spermatophyta</taxon>
        <taxon>Magnoliopsida</taxon>
        <taxon>eudicotyledons</taxon>
        <taxon>Gunneridae</taxon>
        <taxon>Pentapetalae</taxon>
        <taxon>asterids</taxon>
        <taxon>lamiids</taxon>
        <taxon>Lamiales</taxon>
        <taxon>Lentibulariaceae</taxon>
        <taxon>Genlisea</taxon>
    </lineage>
</organism>
<evidence type="ECO:0000313" key="1">
    <source>
        <dbReference type="EMBL" id="EPS68869.1"/>
    </source>
</evidence>